<sequence>MPRNSWWHSSALDLMRYRPICMARALVQCAKALPVPPKNSKDHPCRELSADEEDEEEEGEGESSRGMGRVAGWLAGWLVVAGLRLRLGLAGRRAVSHPRLMEIEGNARHTHRMAKPRDSSGGMGREGKGREGSDRPPDRPPVRRVRPASQLHSGGWLAGWASFGEMLELEGDGEHEHCEPVLRRVYEHGVRIYGRVSGAGWDNTLWAGQGRAGQSRGAASAK</sequence>
<evidence type="ECO:0000256" key="1">
    <source>
        <dbReference type="SAM" id="MobiDB-lite"/>
    </source>
</evidence>
<feature type="compositionally biased region" description="Basic and acidic residues" evidence="1">
    <location>
        <begin position="39"/>
        <end position="49"/>
    </location>
</feature>
<gene>
    <name evidence="2" type="ORF">AXG93_1527s1040</name>
</gene>
<reference evidence="2" key="1">
    <citation type="submission" date="2016-03" db="EMBL/GenBank/DDBJ databases">
        <title>Mechanisms controlling the formation of the plant cell surface in tip-growing cells are functionally conserved among land plants.</title>
        <authorList>
            <person name="Honkanen S."/>
            <person name="Jones V.A."/>
            <person name="Morieri G."/>
            <person name="Champion C."/>
            <person name="Hetherington A.J."/>
            <person name="Kelly S."/>
            <person name="Saint-Marcoux D."/>
            <person name="Proust H."/>
            <person name="Prescott H."/>
            <person name="Dolan L."/>
        </authorList>
    </citation>
    <scope>NUCLEOTIDE SEQUENCE [LARGE SCALE GENOMIC DNA]</scope>
    <source>
        <tissue evidence="2">Whole gametophyte</tissue>
    </source>
</reference>
<accession>A0A176W9I5</accession>
<feature type="compositionally biased region" description="Acidic residues" evidence="1">
    <location>
        <begin position="50"/>
        <end position="61"/>
    </location>
</feature>
<comment type="caution">
    <text evidence="2">The sequence shown here is derived from an EMBL/GenBank/DDBJ whole genome shotgun (WGS) entry which is preliminary data.</text>
</comment>
<proteinExistence type="predicted"/>
<keyword evidence="3" id="KW-1185">Reference proteome</keyword>
<protein>
    <submittedName>
        <fullName evidence="2">Uncharacterized protein</fullName>
    </submittedName>
</protein>
<dbReference type="AlphaFoldDB" id="A0A176W9I5"/>
<feature type="region of interest" description="Disordered" evidence="1">
    <location>
        <begin position="102"/>
        <end position="150"/>
    </location>
</feature>
<feature type="region of interest" description="Disordered" evidence="1">
    <location>
        <begin position="34"/>
        <end position="66"/>
    </location>
</feature>
<name>A0A176W9I5_MARPO</name>
<evidence type="ECO:0000313" key="3">
    <source>
        <dbReference type="Proteomes" id="UP000077202"/>
    </source>
</evidence>
<evidence type="ECO:0000313" key="2">
    <source>
        <dbReference type="EMBL" id="OAE29808.1"/>
    </source>
</evidence>
<dbReference type="Proteomes" id="UP000077202">
    <property type="component" value="Unassembled WGS sequence"/>
</dbReference>
<dbReference type="EMBL" id="LVLJ01001411">
    <property type="protein sequence ID" value="OAE29808.1"/>
    <property type="molecule type" value="Genomic_DNA"/>
</dbReference>
<feature type="compositionally biased region" description="Basic and acidic residues" evidence="1">
    <location>
        <begin position="125"/>
        <end position="141"/>
    </location>
</feature>
<organism evidence="2 3">
    <name type="scientific">Marchantia polymorpha subsp. ruderalis</name>
    <dbReference type="NCBI Taxonomy" id="1480154"/>
    <lineage>
        <taxon>Eukaryota</taxon>
        <taxon>Viridiplantae</taxon>
        <taxon>Streptophyta</taxon>
        <taxon>Embryophyta</taxon>
        <taxon>Marchantiophyta</taxon>
        <taxon>Marchantiopsida</taxon>
        <taxon>Marchantiidae</taxon>
        <taxon>Marchantiales</taxon>
        <taxon>Marchantiaceae</taxon>
        <taxon>Marchantia</taxon>
    </lineage>
</organism>